<evidence type="ECO:0000313" key="8">
    <source>
        <dbReference type="Proteomes" id="UP000029725"/>
    </source>
</evidence>
<dbReference type="GO" id="GO:0003743">
    <property type="term" value="F:translation initiation factor activity"/>
    <property type="evidence" value="ECO:0007669"/>
    <property type="project" value="UniProtKB-KW"/>
</dbReference>
<name>A0A098VTP9_9MICR</name>
<evidence type="ECO:0000256" key="5">
    <source>
        <dbReference type="ARBA" id="ARBA00038392"/>
    </source>
</evidence>
<keyword evidence="3" id="KW-0804">Transcription</keyword>
<keyword evidence="7" id="KW-0648">Protein biosynthesis</keyword>
<sequence length="107" mass="12349">MSMASQSIGGKSSTRRVEKRVLIKELRTMLYGFGDVPVPRQDTVEVVEDCLFDFLTRFVAKPRGGKVRTEDLLTVLKRDPRKLGRVEELLFMNVELRKARMAFETEE</sequence>
<dbReference type="InterPro" id="IPR009072">
    <property type="entry name" value="Histone-fold"/>
</dbReference>
<dbReference type="Gene3D" id="1.10.20.10">
    <property type="entry name" value="Histone, subunit A"/>
    <property type="match status" value="1"/>
</dbReference>
<protein>
    <recommendedName>
        <fullName evidence="6">Transcription initiation factor TFIID subunit 13</fullName>
    </recommendedName>
</protein>
<evidence type="ECO:0000256" key="2">
    <source>
        <dbReference type="ARBA" id="ARBA00023015"/>
    </source>
</evidence>
<dbReference type="GeneID" id="25260010"/>
<comment type="similarity">
    <text evidence="5">Belongs to the TAF13 family.</text>
</comment>
<evidence type="ECO:0000256" key="4">
    <source>
        <dbReference type="ARBA" id="ARBA00023242"/>
    </source>
</evidence>
<dbReference type="CDD" id="cd07978">
    <property type="entry name" value="HFD_TAF13"/>
    <property type="match status" value="1"/>
</dbReference>
<evidence type="ECO:0000256" key="3">
    <source>
        <dbReference type="ARBA" id="ARBA00023163"/>
    </source>
</evidence>
<dbReference type="EMBL" id="JMKJ01000388">
    <property type="protein sequence ID" value="KGG51101.1"/>
    <property type="molecule type" value="Genomic_DNA"/>
</dbReference>
<organism evidence="7 8">
    <name type="scientific">Mitosporidium daphniae</name>
    <dbReference type="NCBI Taxonomy" id="1485682"/>
    <lineage>
        <taxon>Eukaryota</taxon>
        <taxon>Fungi</taxon>
        <taxon>Fungi incertae sedis</taxon>
        <taxon>Microsporidia</taxon>
        <taxon>Mitosporidium</taxon>
    </lineage>
</organism>
<evidence type="ECO:0000256" key="1">
    <source>
        <dbReference type="ARBA" id="ARBA00004123"/>
    </source>
</evidence>
<dbReference type="PANTHER" id="PTHR11380">
    <property type="entry name" value="TRANSCRIPTION INITIATION FACTOR TFIID/SUPT3-RELATED"/>
    <property type="match status" value="1"/>
</dbReference>
<dbReference type="GO" id="GO:0046982">
    <property type="term" value="F:protein heterodimerization activity"/>
    <property type="evidence" value="ECO:0007669"/>
    <property type="project" value="InterPro"/>
</dbReference>
<reference evidence="7 8" key="1">
    <citation type="submission" date="2014-04" db="EMBL/GenBank/DDBJ databases">
        <title>A new species of microsporidia sheds light on the evolution of extreme parasitism.</title>
        <authorList>
            <person name="Haag K.L."/>
            <person name="James T.Y."/>
            <person name="Larsson R."/>
            <person name="Schaer T.M."/>
            <person name="Refardt D."/>
            <person name="Pombert J.-F."/>
            <person name="Ebert D."/>
        </authorList>
    </citation>
    <scope>NUCLEOTIDE SEQUENCE [LARGE SCALE GENOMIC DNA]</scope>
    <source>
        <strain evidence="7 8">UGP3</strain>
        <tissue evidence="7">Spores</tissue>
    </source>
</reference>
<dbReference type="Proteomes" id="UP000029725">
    <property type="component" value="Unassembled WGS sequence"/>
</dbReference>
<keyword evidence="4" id="KW-0539">Nucleus</keyword>
<accession>A0A098VTP9</accession>
<dbReference type="AlphaFoldDB" id="A0A098VTP9"/>
<dbReference type="OrthoDB" id="10266074at2759"/>
<gene>
    <name evidence="7" type="ORF">DI09_44p50</name>
</gene>
<evidence type="ECO:0000313" key="7">
    <source>
        <dbReference type="EMBL" id="KGG51101.1"/>
    </source>
</evidence>
<proteinExistence type="inferred from homology"/>
<dbReference type="SUPFAM" id="SSF47113">
    <property type="entry name" value="Histone-fold"/>
    <property type="match status" value="1"/>
</dbReference>
<keyword evidence="8" id="KW-1185">Reference proteome</keyword>
<keyword evidence="2" id="KW-0805">Transcription regulation</keyword>
<keyword evidence="7" id="KW-0396">Initiation factor</keyword>
<comment type="caution">
    <text evidence="7">The sequence shown here is derived from an EMBL/GenBank/DDBJ whole genome shotgun (WGS) entry which is preliminary data.</text>
</comment>
<dbReference type="HOGENOM" id="CLU_076665_4_0_1"/>
<evidence type="ECO:0000256" key="6">
    <source>
        <dbReference type="ARBA" id="ARBA00040136"/>
    </source>
</evidence>
<comment type="subcellular location">
    <subcellularLocation>
        <location evidence="1">Nucleus</location>
    </subcellularLocation>
</comment>
<dbReference type="PANTHER" id="PTHR11380:SF5">
    <property type="entry name" value="TRANSCRIPTION INITIATION FACTOR TFIID SUBUNIT 13"/>
    <property type="match status" value="1"/>
</dbReference>
<dbReference type="GO" id="GO:0006366">
    <property type="term" value="P:transcription by RNA polymerase II"/>
    <property type="evidence" value="ECO:0007669"/>
    <property type="project" value="InterPro"/>
</dbReference>
<dbReference type="RefSeq" id="XP_013237550.1">
    <property type="nucleotide sequence ID" value="XM_013382096.1"/>
</dbReference>
<dbReference type="GO" id="GO:0005634">
    <property type="term" value="C:nucleus"/>
    <property type="evidence" value="ECO:0007669"/>
    <property type="project" value="UniProtKB-SubCell"/>
</dbReference>
<dbReference type="InterPro" id="IPR003195">
    <property type="entry name" value="TFIID_TAF13"/>
</dbReference>
<dbReference type="Pfam" id="PF02269">
    <property type="entry name" value="TFIID-18kDa"/>
    <property type="match status" value="1"/>
</dbReference>
<dbReference type="VEuPathDB" id="MicrosporidiaDB:DI09_44p50"/>